<dbReference type="InterPro" id="IPR008984">
    <property type="entry name" value="SMAD_FHA_dom_sf"/>
</dbReference>
<comment type="caution">
    <text evidence="3">The sequence shown here is derived from an EMBL/GenBank/DDBJ whole genome shotgun (WGS) entry which is preliminary data.</text>
</comment>
<keyword evidence="4" id="KW-1185">Reference proteome</keyword>
<feature type="compositionally biased region" description="Basic and acidic residues" evidence="1">
    <location>
        <begin position="172"/>
        <end position="182"/>
    </location>
</feature>
<dbReference type="OrthoDB" id="273564at2"/>
<dbReference type="SMART" id="SM00240">
    <property type="entry name" value="FHA"/>
    <property type="match status" value="1"/>
</dbReference>
<sequence length="513" mass="54639">MTPHRRGGRNPNPCKHQARPDRALMLTLRITKGRLCGAVRTLTRTGLIVGRGSACDWILPDVDCILSNQHFRISWVDGQYVLTDTSSNGVYHNRAEHPIGRGGSVALADGDSLVLGDYEMAVSVGQAADPVALSPWDEAVFQDSLESPFYAGGEAEPFSGLRTPATPPAATHPDHVPLDRSHFQPPNPIEALPDDWLESLGIPQQPSSGKPEAAPLPFELDAFDPEALRRDAAAQPAPTAPAPMADADRPAFPPPPLSSTPLPPPPVSPVSPPPVAPPAGLEPDPPAARPPAPPPVHAASPAAPPAVADDGALLAAFLDGAGLPPAALSGTDPVAAMRLAGGIYRQMVEGLAGLLAVRASLKNEFRIDRTTIGVRNNNPLKFSPDPASTAQQLLEAPRPGFMPGDAAVREGFRDLQQHELATSVGMHSALSALLRRFDPATLKERLDRQSLLASILPAARRARYWELYEGLYKQIVAEAEDDFQSLFGREFAQAYERQVRSLSTPEDQPPGTA</sequence>
<evidence type="ECO:0000313" key="4">
    <source>
        <dbReference type="Proteomes" id="UP000225379"/>
    </source>
</evidence>
<evidence type="ECO:0000256" key="1">
    <source>
        <dbReference type="SAM" id="MobiDB-lite"/>
    </source>
</evidence>
<proteinExistence type="predicted"/>
<reference evidence="4" key="1">
    <citation type="submission" date="2017-10" db="EMBL/GenBank/DDBJ databases">
        <authorList>
            <person name="Kravchenko I.K."/>
            <person name="Grouzdev D.S."/>
        </authorList>
    </citation>
    <scope>NUCLEOTIDE SEQUENCE [LARGE SCALE GENOMIC DNA]</scope>
    <source>
        <strain evidence="4">B2</strain>
    </source>
</reference>
<protein>
    <submittedName>
        <fullName evidence="3">Type VI secretion system-associated FHA domain protein TagH</fullName>
    </submittedName>
</protein>
<dbReference type="EMBL" id="PDKW01000039">
    <property type="protein sequence ID" value="PGH58059.1"/>
    <property type="molecule type" value="Genomic_DNA"/>
</dbReference>
<feature type="region of interest" description="Disordered" evidence="1">
    <location>
        <begin position="232"/>
        <end position="304"/>
    </location>
</feature>
<dbReference type="Proteomes" id="UP000225379">
    <property type="component" value="Unassembled WGS sequence"/>
</dbReference>
<dbReference type="Gene3D" id="2.60.200.20">
    <property type="match status" value="1"/>
</dbReference>
<accession>A0A2B8BK07</accession>
<dbReference type="SUPFAM" id="SSF49879">
    <property type="entry name" value="SMAD/FHA domain"/>
    <property type="match status" value="1"/>
</dbReference>
<feature type="domain" description="FHA" evidence="2">
    <location>
        <begin position="47"/>
        <end position="97"/>
    </location>
</feature>
<feature type="compositionally biased region" description="Low complexity" evidence="1">
    <location>
        <begin position="233"/>
        <end position="245"/>
    </location>
</feature>
<dbReference type="AlphaFoldDB" id="A0A2B8BK07"/>
<dbReference type="Pfam" id="PF00498">
    <property type="entry name" value="FHA"/>
    <property type="match status" value="1"/>
</dbReference>
<organism evidence="3 4">
    <name type="scientific">Azospirillum palustre</name>
    <dbReference type="NCBI Taxonomy" id="2044885"/>
    <lineage>
        <taxon>Bacteria</taxon>
        <taxon>Pseudomonadati</taxon>
        <taxon>Pseudomonadota</taxon>
        <taxon>Alphaproteobacteria</taxon>
        <taxon>Rhodospirillales</taxon>
        <taxon>Azospirillaceae</taxon>
        <taxon>Azospirillum</taxon>
    </lineage>
</organism>
<feature type="compositionally biased region" description="Pro residues" evidence="1">
    <location>
        <begin position="283"/>
        <end position="296"/>
    </location>
</feature>
<evidence type="ECO:0000313" key="3">
    <source>
        <dbReference type="EMBL" id="PGH58059.1"/>
    </source>
</evidence>
<dbReference type="InterPro" id="IPR000253">
    <property type="entry name" value="FHA_dom"/>
</dbReference>
<dbReference type="InterPro" id="IPR046883">
    <property type="entry name" value="T6SS_FHA_C"/>
</dbReference>
<dbReference type="PROSITE" id="PS50006">
    <property type="entry name" value="FHA_DOMAIN"/>
    <property type="match status" value="1"/>
</dbReference>
<feature type="compositionally biased region" description="Pro residues" evidence="1">
    <location>
        <begin position="251"/>
        <end position="277"/>
    </location>
</feature>
<dbReference type="InterPro" id="IPR017735">
    <property type="entry name" value="T6SS_FHA"/>
</dbReference>
<dbReference type="Pfam" id="PF20232">
    <property type="entry name" value="T6SS_FHA_C"/>
    <property type="match status" value="1"/>
</dbReference>
<evidence type="ECO:0000259" key="2">
    <source>
        <dbReference type="PROSITE" id="PS50006"/>
    </source>
</evidence>
<dbReference type="CDD" id="cd00060">
    <property type="entry name" value="FHA"/>
    <property type="match status" value="1"/>
</dbReference>
<feature type="region of interest" description="Disordered" evidence="1">
    <location>
        <begin position="152"/>
        <end position="194"/>
    </location>
</feature>
<dbReference type="NCBIfam" id="TIGR03354">
    <property type="entry name" value="VI_FHA"/>
    <property type="match status" value="1"/>
</dbReference>
<name>A0A2B8BK07_9PROT</name>
<gene>
    <name evidence="3" type="ORF">CRT60_08880</name>
</gene>